<dbReference type="GO" id="GO:0000981">
    <property type="term" value="F:DNA-binding transcription factor activity, RNA polymerase II-specific"/>
    <property type="evidence" value="ECO:0007669"/>
    <property type="project" value="TreeGrafter"/>
</dbReference>
<name>A0AAW1KG85_POPJA</name>
<feature type="domain" description="ZAD" evidence="10">
    <location>
        <begin position="1"/>
        <end position="60"/>
    </location>
</feature>
<evidence type="ECO:0000256" key="1">
    <source>
        <dbReference type="ARBA" id="ARBA00022723"/>
    </source>
</evidence>
<feature type="domain" description="C2H2-type" evidence="9">
    <location>
        <begin position="226"/>
        <end position="253"/>
    </location>
</feature>
<proteinExistence type="predicted"/>
<dbReference type="Gene3D" id="3.30.160.60">
    <property type="entry name" value="Classic Zinc Finger"/>
    <property type="match status" value="6"/>
</dbReference>
<dbReference type="GO" id="GO:0000978">
    <property type="term" value="F:RNA polymerase II cis-regulatory region sequence-specific DNA binding"/>
    <property type="evidence" value="ECO:0007669"/>
    <property type="project" value="TreeGrafter"/>
</dbReference>
<dbReference type="GO" id="GO:0031519">
    <property type="term" value="C:PcG protein complex"/>
    <property type="evidence" value="ECO:0007669"/>
    <property type="project" value="TreeGrafter"/>
</dbReference>
<dbReference type="FunFam" id="3.30.160.60:FF:001297">
    <property type="entry name" value="Zinc finger and SCAN domain-containing protein 2"/>
    <property type="match status" value="1"/>
</dbReference>
<reference evidence="11 12" key="1">
    <citation type="journal article" date="2024" name="BMC Genomics">
        <title>De novo assembly and annotation of Popillia japonica's genome with initial clues to its potential as an invasive pest.</title>
        <authorList>
            <person name="Cucini C."/>
            <person name="Boschi S."/>
            <person name="Funari R."/>
            <person name="Cardaioli E."/>
            <person name="Iannotti N."/>
            <person name="Marturano G."/>
            <person name="Paoli F."/>
            <person name="Bruttini M."/>
            <person name="Carapelli A."/>
            <person name="Frati F."/>
            <person name="Nardi F."/>
        </authorList>
    </citation>
    <scope>NUCLEOTIDE SEQUENCE [LARGE SCALE GENOMIC DNA]</scope>
    <source>
        <strain evidence="11">DMR45628</strain>
    </source>
</reference>
<evidence type="ECO:0000256" key="8">
    <source>
        <dbReference type="SAM" id="MobiDB-lite"/>
    </source>
</evidence>
<comment type="caution">
    <text evidence="11">The sequence shown here is derived from an EMBL/GenBank/DDBJ whole genome shotgun (WGS) entry which is preliminary data.</text>
</comment>
<gene>
    <name evidence="11" type="ORF">QE152_g23172</name>
</gene>
<evidence type="ECO:0000259" key="9">
    <source>
        <dbReference type="PROSITE" id="PS50157"/>
    </source>
</evidence>
<dbReference type="PROSITE" id="PS50157">
    <property type="entry name" value="ZINC_FINGER_C2H2_2"/>
    <property type="match status" value="7"/>
</dbReference>
<dbReference type="Proteomes" id="UP001458880">
    <property type="component" value="Unassembled WGS sequence"/>
</dbReference>
<protein>
    <submittedName>
        <fullName evidence="11">Zinc-finger associated domain (Zf-AD)</fullName>
    </submittedName>
</protein>
<feature type="domain" description="C2H2-type" evidence="9">
    <location>
        <begin position="395"/>
        <end position="422"/>
    </location>
</feature>
<evidence type="ECO:0000256" key="4">
    <source>
        <dbReference type="ARBA" id="ARBA00022833"/>
    </source>
</evidence>
<feature type="compositionally biased region" description="Low complexity" evidence="8">
    <location>
        <begin position="157"/>
        <end position="170"/>
    </location>
</feature>
<evidence type="ECO:0000256" key="7">
    <source>
        <dbReference type="PROSITE-ProRule" id="PRU01263"/>
    </source>
</evidence>
<feature type="compositionally biased region" description="Basic and acidic residues" evidence="8">
    <location>
        <begin position="127"/>
        <end position="141"/>
    </location>
</feature>
<dbReference type="Pfam" id="PF07776">
    <property type="entry name" value="zf-AD"/>
    <property type="match status" value="1"/>
</dbReference>
<comment type="caution">
    <text evidence="7">Lacks conserved residue(s) required for the propagation of feature annotation.</text>
</comment>
<dbReference type="PROSITE" id="PS51915">
    <property type="entry name" value="ZAD"/>
    <property type="match status" value="1"/>
</dbReference>
<feature type="domain" description="C2H2-type" evidence="9">
    <location>
        <begin position="254"/>
        <end position="281"/>
    </location>
</feature>
<feature type="region of interest" description="Disordered" evidence="8">
    <location>
        <begin position="114"/>
        <end position="195"/>
    </location>
</feature>
<dbReference type="SUPFAM" id="SSF57716">
    <property type="entry name" value="Glucocorticoid receptor-like (DNA-binding domain)"/>
    <property type="match status" value="1"/>
</dbReference>
<dbReference type="Gene3D" id="3.40.1800.20">
    <property type="match status" value="1"/>
</dbReference>
<keyword evidence="4" id="KW-0862">Zinc</keyword>
<organism evidence="11 12">
    <name type="scientific">Popillia japonica</name>
    <name type="common">Japanese beetle</name>
    <dbReference type="NCBI Taxonomy" id="7064"/>
    <lineage>
        <taxon>Eukaryota</taxon>
        <taxon>Metazoa</taxon>
        <taxon>Ecdysozoa</taxon>
        <taxon>Arthropoda</taxon>
        <taxon>Hexapoda</taxon>
        <taxon>Insecta</taxon>
        <taxon>Pterygota</taxon>
        <taxon>Neoptera</taxon>
        <taxon>Endopterygota</taxon>
        <taxon>Coleoptera</taxon>
        <taxon>Polyphaga</taxon>
        <taxon>Scarabaeiformia</taxon>
        <taxon>Scarabaeidae</taxon>
        <taxon>Rutelinae</taxon>
        <taxon>Popillia</taxon>
    </lineage>
</organism>
<feature type="domain" description="C2H2-type" evidence="9">
    <location>
        <begin position="339"/>
        <end position="366"/>
    </location>
</feature>
<dbReference type="PANTHER" id="PTHR14003:SF23">
    <property type="entry name" value="ZINC FINGER PROTEIN 143"/>
    <property type="match status" value="1"/>
</dbReference>
<feature type="domain" description="C2H2-type" evidence="9">
    <location>
        <begin position="309"/>
        <end position="336"/>
    </location>
</feature>
<dbReference type="FunFam" id="3.30.160.60:FF:000446">
    <property type="entry name" value="Zinc finger protein"/>
    <property type="match status" value="1"/>
</dbReference>
<dbReference type="SMART" id="SM00355">
    <property type="entry name" value="ZnF_C2H2"/>
    <property type="match status" value="7"/>
</dbReference>
<feature type="compositionally biased region" description="Polar residues" evidence="8">
    <location>
        <begin position="142"/>
        <end position="156"/>
    </location>
</feature>
<accession>A0AAW1KG85</accession>
<dbReference type="InterPro" id="IPR012934">
    <property type="entry name" value="Znf_AD"/>
</dbReference>
<dbReference type="PANTHER" id="PTHR14003">
    <property type="entry name" value="TRANSCRIPTIONAL REPRESSOR PROTEIN YY"/>
    <property type="match status" value="1"/>
</dbReference>
<feature type="domain" description="C2H2-type" evidence="9">
    <location>
        <begin position="367"/>
        <end position="394"/>
    </location>
</feature>
<keyword evidence="12" id="KW-1185">Reference proteome</keyword>
<evidence type="ECO:0000256" key="3">
    <source>
        <dbReference type="ARBA" id="ARBA00022771"/>
    </source>
</evidence>
<keyword evidence="3 6" id="KW-0863">Zinc-finger</keyword>
<keyword evidence="2" id="KW-0677">Repeat</keyword>
<evidence type="ECO:0000256" key="5">
    <source>
        <dbReference type="ARBA" id="ARBA00023242"/>
    </source>
</evidence>
<dbReference type="GO" id="GO:0005667">
    <property type="term" value="C:transcription regulator complex"/>
    <property type="evidence" value="ECO:0007669"/>
    <property type="project" value="TreeGrafter"/>
</dbReference>
<dbReference type="GO" id="GO:0008270">
    <property type="term" value="F:zinc ion binding"/>
    <property type="evidence" value="ECO:0007669"/>
    <property type="project" value="UniProtKB-KW"/>
</dbReference>
<dbReference type="AlphaFoldDB" id="A0AAW1KG85"/>
<dbReference type="SUPFAM" id="SSF57667">
    <property type="entry name" value="beta-beta-alpha zinc fingers"/>
    <property type="match status" value="4"/>
</dbReference>
<evidence type="ECO:0000256" key="2">
    <source>
        <dbReference type="ARBA" id="ARBA00022737"/>
    </source>
</evidence>
<evidence type="ECO:0000259" key="10">
    <source>
        <dbReference type="PROSITE" id="PS51915"/>
    </source>
</evidence>
<evidence type="ECO:0000256" key="6">
    <source>
        <dbReference type="PROSITE-ProRule" id="PRU00042"/>
    </source>
</evidence>
<keyword evidence="1" id="KW-0479">Metal-binding</keyword>
<dbReference type="InterPro" id="IPR013087">
    <property type="entry name" value="Znf_C2H2_type"/>
</dbReference>
<dbReference type="FunFam" id="3.30.160.60:FF:000110">
    <property type="entry name" value="Zinc finger protein-like"/>
    <property type="match status" value="1"/>
</dbReference>
<dbReference type="PROSITE" id="PS00028">
    <property type="entry name" value="ZINC_FINGER_C2H2_1"/>
    <property type="match status" value="6"/>
</dbReference>
<keyword evidence="5" id="KW-0539">Nucleus</keyword>
<dbReference type="EMBL" id="JASPKY010000228">
    <property type="protein sequence ID" value="KAK9718426.1"/>
    <property type="molecule type" value="Genomic_DNA"/>
</dbReference>
<sequence>MFPDKAEKLISEILMECFPIKIQKDDGLPTHICNFCLEKLNFTHNFKTVVLESDTKLNNFYRKKVFLPEYKESIFVKEEDSLIKTETEGDNVNRLELEEENVSGIDLLSVADELRQSQEESQTDEANEPKVEDRFNDKQDNSDSNDFVDTSFENFVSSSEESSSSDGEYSSDSKEGVTKIAGRRKKIDKRKLNNPNEKQALMLGNPDVERIINSKMSRTEKNHAKVFCKLCNRHFNFRYYVSVHCFVHTGNLKYKCEHCDKYFPKSFFLKQHMNTHAVKQFACEECGKMYATLGLLQGHKVTHSDAKPHVCTVCNKAFKWRNTYNKHCLIHNESNRKNYICEQCGKSYSEHSSLLKHRKTHNPHKNFICSVCSKGFNSKSLLNTHLRRHSDRKKHACTECGKEFAEKSVLVSHILIHTGEKPFQSGVPRDSVSGPIRLRMKSFGRDGAIVAAAREELM</sequence>
<feature type="domain" description="C2H2-type" evidence="9">
    <location>
        <begin position="281"/>
        <end position="308"/>
    </location>
</feature>
<evidence type="ECO:0000313" key="12">
    <source>
        <dbReference type="Proteomes" id="UP001458880"/>
    </source>
</evidence>
<dbReference type="Pfam" id="PF00096">
    <property type="entry name" value="zf-C2H2"/>
    <property type="match status" value="5"/>
</dbReference>
<evidence type="ECO:0000313" key="11">
    <source>
        <dbReference type="EMBL" id="KAK9718426.1"/>
    </source>
</evidence>
<dbReference type="GO" id="GO:0000785">
    <property type="term" value="C:chromatin"/>
    <property type="evidence" value="ECO:0007669"/>
    <property type="project" value="TreeGrafter"/>
</dbReference>
<dbReference type="InterPro" id="IPR036236">
    <property type="entry name" value="Znf_C2H2_sf"/>
</dbReference>